<protein>
    <recommendedName>
        <fullName evidence="5">CHAT domain-containing protein</fullName>
    </recommendedName>
</protein>
<evidence type="ECO:0000313" key="7">
    <source>
        <dbReference type="Proteomes" id="UP000494245"/>
    </source>
</evidence>
<dbReference type="InterPro" id="IPR011990">
    <property type="entry name" value="TPR-like_helical_dom_sf"/>
</dbReference>
<dbReference type="Pfam" id="PF12770">
    <property type="entry name" value="CHAT"/>
    <property type="match status" value="1"/>
</dbReference>
<feature type="signal peptide" evidence="4">
    <location>
        <begin position="1"/>
        <end position="24"/>
    </location>
</feature>
<keyword evidence="1" id="KW-0677">Repeat</keyword>
<gene>
    <name evidence="6" type="ORF">NNJEOMEG_00376</name>
</gene>
<dbReference type="InterPro" id="IPR024983">
    <property type="entry name" value="CHAT_dom"/>
</dbReference>
<accession>A0A6V8LPT5</accession>
<organism evidence="6 7">
    <name type="scientific">Fundidesulfovibrio magnetotacticus</name>
    <dbReference type="NCBI Taxonomy" id="2730080"/>
    <lineage>
        <taxon>Bacteria</taxon>
        <taxon>Pseudomonadati</taxon>
        <taxon>Thermodesulfobacteriota</taxon>
        <taxon>Desulfovibrionia</taxon>
        <taxon>Desulfovibrionales</taxon>
        <taxon>Desulfovibrionaceae</taxon>
        <taxon>Fundidesulfovibrio</taxon>
    </lineage>
</organism>
<feature type="coiled-coil region" evidence="3">
    <location>
        <begin position="529"/>
        <end position="563"/>
    </location>
</feature>
<dbReference type="PROSITE" id="PS51257">
    <property type="entry name" value="PROKAR_LIPOPROTEIN"/>
    <property type="match status" value="1"/>
</dbReference>
<reference evidence="6 7" key="1">
    <citation type="submission" date="2020-04" db="EMBL/GenBank/DDBJ databases">
        <authorList>
            <consortium name="Desulfovibrio sp. FSS-1 genome sequencing consortium"/>
            <person name="Shimoshige H."/>
            <person name="Kobayashi H."/>
            <person name="Maekawa T."/>
        </authorList>
    </citation>
    <scope>NUCLEOTIDE SEQUENCE [LARGE SCALE GENOMIC DNA]</scope>
    <source>
        <strain evidence="6 7">SIID29052-01</strain>
    </source>
</reference>
<dbReference type="PANTHER" id="PTHR45641">
    <property type="entry name" value="TETRATRICOPEPTIDE REPEAT PROTEIN (AFU_ORTHOLOGUE AFUA_6G03870)"/>
    <property type="match status" value="1"/>
</dbReference>
<feature type="chain" id="PRO_5028917040" description="CHAT domain-containing protein" evidence="4">
    <location>
        <begin position="25"/>
        <end position="988"/>
    </location>
</feature>
<dbReference type="Proteomes" id="UP000494245">
    <property type="component" value="Unassembled WGS sequence"/>
</dbReference>
<evidence type="ECO:0000313" key="6">
    <source>
        <dbReference type="EMBL" id="GFK92551.1"/>
    </source>
</evidence>
<comment type="caution">
    <text evidence="6">The sequence shown here is derived from an EMBL/GenBank/DDBJ whole genome shotgun (WGS) entry which is preliminary data.</text>
</comment>
<dbReference type="AlphaFoldDB" id="A0A6V8LPT5"/>
<keyword evidence="3" id="KW-0175">Coiled coil</keyword>
<keyword evidence="4" id="KW-0732">Signal</keyword>
<dbReference type="Pfam" id="PF13424">
    <property type="entry name" value="TPR_12"/>
    <property type="match status" value="4"/>
</dbReference>
<feature type="domain" description="CHAT" evidence="5">
    <location>
        <begin position="651"/>
        <end position="986"/>
    </location>
</feature>
<keyword evidence="2" id="KW-0802">TPR repeat</keyword>
<dbReference type="SMART" id="SM00028">
    <property type="entry name" value="TPR"/>
    <property type="match status" value="6"/>
</dbReference>
<dbReference type="Gene3D" id="1.25.40.10">
    <property type="entry name" value="Tetratricopeptide repeat domain"/>
    <property type="match status" value="3"/>
</dbReference>
<dbReference type="PRINTS" id="PR00381">
    <property type="entry name" value="KINESINLIGHT"/>
</dbReference>
<reference evidence="6 7" key="2">
    <citation type="submission" date="2020-05" db="EMBL/GenBank/DDBJ databases">
        <title>Draft genome sequence of Desulfovibrio sp. strainFSS-1.</title>
        <authorList>
            <person name="Shimoshige H."/>
            <person name="Kobayashi H."/>
            <person name="Maekawa T."/>
        </authorList>
    </citation>
    <scope>NUCLEOTIDE SEQUENCE [LARGE SCALE GENOMIC DNA]</scope>
    <source>
        <strain evidence="6 7">SIID29052-01</strain>
    </source>
</reference>
<evidence type="ECO:0000259" key="5">
    <source>
        <dbReference type="Pfam" id="PF12770"/>
    </source>
</evidence>
<dbReference type="SUPFAM" id="SSF48452">
    <property type="entry name" value="TPR-like"/>
    <property type="match status" value="4"/>
</dbReference>
<evidence type="ECO:0000256" key="4">
    <source>
        <dbReference type="SAM" id="SignalP"/>
    </source>
</evidence>
<dbReference type="RefSeq" id="WP_173080730.1">
    <property type="nucleotide sequence ID" value="NZ_BLTE01000001.1"/>
</dbReference>
<dbReference type="InterPro" id="IPR019734">
    <property type="entry name" value="TPR_rpt"/>
</dbReference>
<proteinExistence type="predicted"/>
<evidence type="ECO:0000256" key="3">
    <source>
        <dbReference type="SAM" id="Coils"/>
    </source>
</evidence>
<sequence>MSGVRFLASLAVCAVLLSCGCSTYKTFTLLRDEKPQEALPLAEKALAEHEASYGPDSTLVGYDAVILGETYRRLGEYEKARLTLDKALGIFLRKEGENGKNVLFVRYMVAEIPYHKGDFAKAEALFKELVPQAEKVGGPNDQTLAKCLANLATIHADQGRFAEAKGEAERALAILIKTDGAGSEIVAAVRTAMSQVCMGMEDLACARDQLEMAKATREKLWGPGNINTAISYGNLAVLYAKLKDYQRSEEYSLKAMGVLEKNLPPDHPHIASLRNNLSFVYQNTGRQAEALKFSTQAMESTLKTQGAEHPDMALRLNNMAVDHFATGDIAKATELMGQAVGIVERTLGPNHPTLAQLLNNQAGLFYMAGRVQDGLKLLERAKAISAAALGKTSEYYSDTCYMRGLLEADRKAWKPALEALREGQEADDALIDRVMGFATDQNKLTYLQGNRYRVDAFLSLALDHLRQDGNVRSEAMNLWLRRKGAVLEAQKQFQEALVVDATPEVRKQYEELSSVRSRLASLSMAAGGGEGAQKEIARLEARKAELENKLASLSRGFAKQKRAAEVSTATLAQALPKGSALVEFSRFRGYDFAKRANQPDRYLAFVLASGNATPSMVDLGPAQPIDEAAAGFVKSVRDAANSGKPAEQETQRYTTALHDLVFKPLRASLAQARQVFLSPDGALNLFPFEILTPQGGKPLLEEFSFSYLSAGRDMLAFDAQGLSNAAAGTGKPALFGDPDFNLGLKELAVQAKSMGYEPTRGGNVSRALRGQSFRRLPGTATEVRAIKGQLADAQVFLGASALEEALLTLKRPRVLHLATHGFFLEGGEAEGQRSGILPTRAAGPESENPLLRSGVLLAGANSAIKQGGSEGVVTAEKLLSLNLNGTELVVLSACETGLGDVKNGEGVFGLRRALLQAGAQGLVMSLWSVPDRETGELMAAFYRNLATGKMTRPQALRQAMQEQRTIVRERHGSDNPYYWGAFVYLGEP</sequence>
<dbReference type="EMBL" id="BLTE01000001">
    <property type="protein sequence ID" value="GFK92551.1"/>
    <property type="molecule type" value="Genomic_DNA"/>
</dbReference>
<keyword evidence="7" id="KW-1185">Reference proteome</keyword>
<name>A0A6V8LPT5_9BACT</name>
<dbReference type="PANTHER" id="PTHR45641:SF19">
    <property type="entry name" value="NEPHROCYSTIN-3"/>
    <property type="match status" value="1"/>
</dbReference>
<evidence type="ECO:0000256" key="2">
    <source>
        <dbReference type="ARBA" id="ARBA00022803"/>
    </source>
</evidence>
<evidence type="ECO:0000256" key="1">
    <source>
        <dbReference type="ARBA" id="ARBA00022737"/>
    </source>
</evidence>